<dbReference type="EMBL" id="JADEWZ010000026">
    <property type="protein sequence ID" value="MBE9117523.1"/>
    <property type="molecule type" value="Genomic_DNA"/>
</dbReference>
<dbReference type="AlphaFoldDB" id="A0A8J7IVU0"/>
<sequence length="277" mass="31418">MFSELSPLGVGIGFREPLRSEIFLQRNRVDFLEIIAERYLDVTDRKERELDLLAAHFPLIPHGINLSIGSAQGVDSDYLGKFAALIRRINPLWWSEHLCFTQAGGIDIGHLSPLPYTREAVNVVCRNIDRVRRAIDCPLLLENIAYLVTVPGAEMSEAQFIAEIAERSDCGLLLDVTNLYTNGVNHNYDVEGFLSEFPLERVVQLHFAGGYWQDGVLIDSHSHATFPEVWQLMEKVVAQACLKGIVLERDENLPPFEELATELERARALGRQYQKWD</sequence>
<gene>
    <name evidence="1" type="ORF">IQ249_16615</name>
</gene>
<organism evidence="1 2">
    <name type="scientific">Lusitaniella coriacea LEGE 07157</name>
    <dbReference type="NCBI Taxonomy" id="945747"/>
    <lineage>
        <taxon>Bacteria</taxon>
        <taxon>Bacillati</taxon>
        <taxon>Cyanobacteriota</taxon>
        <taxon>Cyanophyceae</taxon>
        <taxon>Spirulinales</taxon>
        <taxon>Lusitaniellaceae</taxon>
        <taxon>Lusitaniella</taxon>
    </lineage>
</organism>
<dbReference type="Proteomes" id="UP000654482">
    <property type="component" value="Unassembled WGS sequence"/>
</dbReference>
<evidence type="ECO:0000313" key="2">
    <source>
        <dbReference type="Proteomes" id="UP000654482"/>
    </source>
</evidence>
<reference evidence="1" key="1">
    <citation type="submission" date="2020-10" db="EMBL/GenBank/DDBJ databases">
        <authorList>
            <person name="Castelo-Branco R."/>
            <person name="Eusebio N."/>
            <person name="Adriana R."/>
            <person name="Vieira A."/>
            <person name="Brugerolle De Fraissinette N."/>
            <person name="Rezende De Castro R."/>
            <person name="Schneider M.P."/>
            <person name="Vasconcelos V."/>
            <person name="Leao P.N."/>
        </authorList>
    </citation>
    <scope>NUCLEOTIDE SEQUENCE</scope>
    <source>
        <strain evidence="1">LEGE 07157</strain>
    </source>
</reference>
<dbReference type="SUPFAM" id="SSF51658">
    <property type="entry name" value="Xylose isomerase-like"/>
    <property type="match status" value="1"/>
</dbReference>
<protein>
    <submittedName>
        <fullName evidence="1">DUF692 domain-containing protein</fullName>
    </submittedName>
</protein>
<dbReference type="InterPro" id="IPR007801">
    <property type="entry name" value="MbnB/TglH/ChrH"/>
</dbReference>
<accession>A0A8J7IVU0</accession>
<proteinExistence type="predicted"/>
<dbReference type="PANTHER" id="PTHR42194:SF1">
    <property type="entry name" value="UPF0276 PROTEIN HI_1600"/>
    <property type="match status" value="1"/>
</dbReference>
<name>A0A8J7IVU0_9CYAN</name>
<dbReference type="RefSeq" id="WP_194030611.1">
    <property type="nucleotide sequence ID" value="NZ_JADEWZ010000026.1"/>
</dbReference>
<comment type="caution">
    <text evidence="1">The sequence shown here is derived from an EMBL/GenBank/DDBJ whole genome shotgun (WGS) entry which is preliminary data.</text>
</comment>
<keyword evidence="2" id="KW-1185">Reference proteome</keyword>
<dbReference type="PANTHER" id="PTHR42194">
    <property type="entry name" value="UPF0276 PROTEIN HI_1600"/>
    <property type="match status" value="1"/>
</dbReference>
<evidence type="ECO:0000313" key="1">
    <source>
        <dbReference type="EMBL" id="MBE9117523.1"/>
    </source>
</evidence>
<dbReference type="Gene3D" id="3.20.20.150">
    <property type="entry name" value="Divalent-metal-dependent TIM barrel enzymes"/>
    <property type="match status" value="1"/>
</dbReference>
<dbReference type="Pfam" id="PF05114">
    <property type="entry name" value="MbnB_TglH_ChrH"/>
    <property type="match status" value="1"/>
</dbReference>
<dbReference type="InterPro" id="IPR036237">
    <property type="entry name" value="Xyl_isomerase-like_sf"/>
</dbReference>
<dbReference type="NCBIfam" id="NF003818">
    <property type="entry name" value="PRK05409.1"/>
    <property type="match status" value="1"/>
</dbReference>